<evidence type="ECO:0000313" key="2">
    <source>
        <dbReference type="Proteomes" id="UP001165960"/>
    </source>
</evidence>
<gene>
    <name evidence="1" type="ORF">DSO57_1023361</name>
</gene>
<accession>A0ACC2S512</accession>
<sequence>MNVNPTYVGPPHATVYSGYNSSVIFLKSIFDTNLYSKHDSLYTLVRSMDFKDKPYTETPSFREQIPKMSQIAKIKELLQTSQSIYFQTPTSQIYVQTSSNPDESNESLSHLSDLDYRFSLDQIIIPVAMPYAFMIRKKNMTQHWLTAPLGNCTLDILETLGYTKNPFPQRERSQLAFYEAMQKHSSHHD</sequence>
<dbReference type="Proteomes" id="UP001165960">
    <property type="component" value="Unassembled WGS sequence"/>
</dbReference>
<organism evidence="1 2">
    <name type="scientific">Entomophthora muscae</name>
    <dbReference type="NCBI Taxonomy" id="34485"/>
    <lineage>
        <taxon>Eukaryota</taxon>
        <taxon>Fungi</taxon>
        <taxon>Fungi incertae sedis</taxon>
        <taxon>Zoopagomycota</taxon>
        <taxon>Entomophthoromycotina</taxon>
        <taxon>Entomophthoromycetes</taxon>
        <taxon>Entomophthorales</taxon>
        <taxon>Entomophthoraceae</taxon>
        <taxon>Entomophthora</taxon>
    </lineage>
</organism>
<name>A0ACC2S512_9FUNG</name>
<comment type="caution">
    <text evidence="1">The sequence shown here is derived from an EMBL/GenBank/DDBJ whole genome shotgun (WGS) entry which is preliminary data.</text>
</comment>
<dbReference type="EMBL" id="QTSX02005801">
    <property type="protein sequence ID" value="KAJ9057370.1"/>
    <property type="molecule type" value="Genomic_DNA"/>
</dbReference>
<protein>
    <submittedName>
        <fullName evidence="1">Uncharacterized protein</fullName>
    </submittedName>
</protein>
<proteinExistence type="predicted"/>
<keyword evidence="2" id="KW-1185">Reference proteome</keyword>
<reference evidence="1" key="1">
    <citation type="submission" date="2022-04" db="EMBL/GenBank/DDBJ databases">
        <title>Genome of the entomopathogenic fungus Entomophthora muscae.</title>
        <authorList>
            <person name="Elya C."/>
            <person name="Lovett B.R."/>
            <person name="Lee E."/>
            <person name="Macias A.M."/>
            <person name="Hajek A.E."/>
            <person name="De Bivort B.L."/>
            <person name="Kasson M.T."/>
            <person name="De Fine Licht H.H."/>
            <person name="Stajich J.E."/>
        </authorList>
    </citation>
    <scope>NUCLEOTIDE SEQUENCE</scope>
    <source>
        <strain evidence="1">Berkeley</strain>
    </source>
</reference>
<evidence type="ECO:0000313" key="1">
    <source>
        <dbReference type="EMBL" id="KAJ9057370.1"/>
    </source>
</evidence>